<accession>A0ABN2RYC7</accession>
<name>A0ABN2RYC7_9MICO</name>
<sequence length="226" mass="23396">MDPIGRAGAVPGLMGDVHPIGEVLSRAVDGDFPAVDGGWRRVEPWRSGVEGVVAFTGHAYLAVDDEISDGTLSGLGPDGFGGASNPRLVSRLAGSGWIDALDIVLVARGAGGEPALVPRSDLRNHPRAQHATSVRSDVATYGYAAPDDHTLVTLSTGLGGLLEVGLETDPAKDHVGAQVVRDALTLVPEDEVVVAACAPGNARALRAFMAAGFEPVASVQLWRPER</sequence>
<proteinExistence type="predicted"/>
<evidence type="ECO:0000313" key="2">
    <source>
        <dbReference type="Proteomes" id="UP001500013"/>
    </source>
</evidence>
<reference evidence="1 2" key="1">
    <citation type="journal article" date="2019" name="Int. J. Syst. Evol. Microbiol.">
        <title>The Global Catalogue of Microorganisms (GCM) 10K type strain sequencing project: providing services to taxonomists for standard genome sequencing and annotation.</title>
        <authorList>
            <consortium name="The Broad Institute Genomics Platform"/>
            <consortium name="The Broad Institute Genome Sequencing Center for Infectious Disease"/>
            <person name="Wu L."/>
            <person name="Ma J."/>
        </authorList>
    </citation>
    <scope>NUCLEOTIDE SEQUENCE [LARGE SCALE GENOMIC DNA]</scope>
    <source>
        <strain evidence="1 2">JCM 15628</strain>
    </source>
</reference>
<protein>
    <submittedName>
        <fullName evidence="1">GNAT family N-acetyltransferase</fullName>
    </submittedName>
</protein>
<comment type="caution">
    <text evidence="1">The sequence shown here is derived from an EMBL/GenBank/DDBJ whole genome shotgun (WGS) entry which is preliminary data.</text>
</comment>
<dbReference type="EMBL" id="BAAAPU010000007">
    <property type="protein sequence ID" value="GAA1976898.1"/>
    <property type="molecule type" value="Genomic_DNA"/>
</dbReference>
<dbReference type="RefSeq" id="WP_344060377.1">
    <property type="nucleotide sequence ID" value="NZ_BAAAPU010000007.1"/>
</dbReference>
<evidence type="ECO:0000313" key="1">
    <source>
        <dbReference type="EMBL" id="GAA1976898.1"/>
    </source>
</evidence>
<organism evidence="1 2">
    <name type="scientific">Terrabacter lapilli</name>
    <dbReference type="NCBI Taxonomy" id="436231"/>
    <lineage>
        <taxon>Bacteria</taxon>
        <taxon>Bacillati</taxon>
        <taxon>Actinomycetota</taxon>
        <taxon>Actinomycetes</taxon>
        <taxon>Micrococcales</taxon>
        <taxon>Intrasporangiaceae</taxon>
        <taxon>Terrabacter</taxon>
    </lineage>
</organism>
<gene>
    <name evidence="1" type="ORF">GCM10009817_16520</name>
</gene>
<keyword evidence="2" id="KW-1185">Reference proteome</keyword>
<dbReference type="Proteomes" id="UP001500013">
    <property type="component" value="Unassembled WGS sequence"/>
</dbReference>